<name>A0A7W9PWZ9_9ACTN</name>
<dbReference type="Proteomes" id="UP000585836">
    <property type="component" value="Unassembled WGS sequence"/>
</dbReference>
<dbReference type="AlphaFoldDB" id="A0A7W9PWZ9"/>
<accession>A0A7W9PWZ9</accession>
<dbReference type="Pfam" id="PF13643">
    <property type="entry name" value="DUF4145"/>
    <property type="match status" value="1"/>
</dbReference>
<protein>
    <recommendedName>
        <fullName evidence="1">DUF4145 domain-containing protein</fullName>
    </recommendedName>
</protein>
<evidence type="ECO:0000313" key="2">
    <source>
        <dbReference type="EMBL" id="MBB5929513.1"/>
    </source>
</evidence>
<dbReference type="RefSeq" id="WP_184969085.1">
    <property type="nucleotide sequence ID" value="NZ_BAAAWF010000102.1"/>
</dbReference>
<evidence type="ECO:0000259" key="1">
    <source>
        <dbReference type="Pfam" id="PF13643"/>
    </source>
</evidence>
<gene>
    <name evidence="2" type="ORF">FHS34_005000</name>
</gene>
<feature type="domain" description="DUF4145" evidence="1">
    <location>
        <begin position="73"/>
        <end position="161"/>
    </location>
</feature>
<keyword evidence="3" id="KW-1185">Reference proteome</keyword>
<organism evidence="2 3">
    <name type="scientific">Streptomyces echinatus</name>
    <dbReference type="NCBI Taxonomy" id="67293"/>
    <lineage>
        <taxon>Bacteria</taxon>
        <taxon>Bacillati</taxon>
        <taxon>Actinomycetota</taxon>
        <taxon>Actinomycetes</taxon>
        <taxon>Kitasatosporales</taxon>
        <taxon>Streptomycetaceae</taxon>
        <taxon>Streptomyces</taxon>
    </lineage>
</organism>
<dbReference type="InterPro" id="IPR025285">
    <property type="entry name" value="DUF4145"/>
</dbReference>
<sequence length="185" mass="20459">MGALADNDPPVSQGLYLVQCGKCRRGVLVEGDFVVLPFGRDENDYAYQLSTLWPKAHFTLSHLIPGALQRAYEEARTCYSAGAYTAAAAMVRRTLEGVCADQGVTAKVLMRALQELRDAGKIEGRLFDWAQALRVLGNQGAHFTGQDVDREDAADALALCEALLDYIYVLTIRYDEFVQRRKPSP</sequence>
<proteinExistence type="predicted"/>
<reference evidence="2 3" key="1">
    <citation type="submission" date="2020-08" db="EMBL/GenBank/DDBJ databases">
        <title>Genomic Encyclopedia of Type Strains, Phase III (KMG-III): the genomes of soil and plant-associated and newly described type strains.</title>
        <authorList>
            <person name="Whitman W."/>
        </authorList>
    </citation>
    <scope>NUCLEOTIDE SEQUENCE [LARGE SCALE GENOMIC DNA]</scope>
    <source>
        <strain evidence="2 3">CECT 3313</strain>
    </source>
</reference>
<comment type="caution">
    <text evidence="2">The sequence shown here is derived from an EMBL/GenBank/DDBJ whole genome shotgun (WGS) entry which is preliminary data.</text>
</comment>
<dbReference type="EMBL" id="JACHJK010000009">
    <property type="protein sequence ID" value="MBB5929513.1"/>
    <property type="molecule type" value="Genomic_DNA"/>
</dbReference>
<evidence type="ECO:0000313" key="3">
    <source>
        <dbReference type="Proteomes" id="UP000585836"/>
    </source>
</evidence>